<dbReference type="AlphaFoldDB" id="A0A1T5P646"/>
<organism evidence="2 3">
    <name type="scientific">Chitinophaga ginsengisegetis</name>
    <dbReference type="NCBI Taxonomy" id="393003"/>
    <lineage>
        <taxon>Bacteria</taxon>
        <taxon>Pseudomonadati</taxon>
        <taxon>Bacteroidota</taxon>
        <taxon>Chitinophagia</taxon>
        <taxon>Chitinophagales</taxon>
        <taxon>Chitinophagaceae</taxon>
        <taxon>Chitinophaga</taxon>
    </lineage>
</organism>
<evidence type="ECO:0000259" key="1">
    <source>
        <dbReference type="Pfam" id="PF01494"/>
    </source>
</evidence>
<dbReference type="PANTHER" id="PTHR42685:SF22">
    <property type="entry name" value="CONDITIONED MEDIUM FACTOR RECEPTOR 1"/>
    <property type="match status" value="1"/>
</dbReference>
<protein>
    <submittedName>
        <fullName evidence="2">Geranylgeranyl reductase family</fullName>
    </submittedName>
</protein>
<name>A0A1T5P646_9BACT</name>
<dbReference type="PANTHER" id="PTHR42685">
    <property type="entry name" value="GERANYLGERANYL DIPHOSPHATE REDUCTASE"/>
    <property type="match status" value="1"/>
</dbReference>
<dbReference type="RefSeq" id="WP_227024454.1">
    <property type="nucleotide sequence ID" value="NZ_FUZZ01000003.1"/>
</dbReference>
<dbReference type="InterPro" id="IPR011777">
    <property type="entry name" value="Geranylgeranyl_Rdtase_fam"/>
</dbReference>
<dbReference type="Proteomes" id="UP000190166">
    <property type="component" value="Unassembled WGS sequence"/>
</dbReference>
<keyword evidence="3" id="KW-1185">Reference proteome</keyword>
<accession>A0A1T5P646</accession>
<dbReference type="GO" id="GO:0016628">
    <property type="term" value="F:oxidoreductase activity, acting on the CH-CH group of donors, NAD or NADP as acceptor"/>
    <property type="evidence" value="ECO:0007669"/>
    <property type="project" value="InterPro"/>
</dbReference>
<evidence type="ECO:0000313" key="3">
    <source>
        <dbReference type="Proteomes" id="UP000190166"/>
    </source>
</evidence>
<dbReference type="NCBIfam" id="TIGR02032">
    <property type="entry name" value="GG-red-SF"/>
    <property type="match status" value="1"/>
</dbReference>
<reference evidence="2 3" key="1">
    <citation type="submission" date="2017-02" db="EMBL/GenBank/DDBJ databases">
        <authorList>
            <person name="Peterson S.W."/>
        </authorList>
    </citation>
    <scope>NUCLEOTIDE SEQUENCE [LARGE SCALE GENOMIC DNA]</scope>
    <source>
        <strain evidence="2 3">DSM 18108</strain>
    </source>
</reference>
<dbReference type="STRING" id="393003.SAMN05660461_4133"/>
<feature type="domain" description="FAD-binding" evidence="1">
    <location>
        <begin position="2"/>
        <end position="309"/>
    </location>
</feature>
<dbReference type="InterPro" id="IPR050407">
    <property type="entry name" value="Geranylgeranyl_reductase"/>
</dbReference>
<evidence type="ECO:0000313" key="2">
    <source>
        <dbReference type="EMBL" id="SKD08181.1"/>
    </source>
</evidence>
<dbReference type="GO" id="GO:0071949">
    <property type="term" value="F:FAD binding"/>
    <property type="evidence" value="ECO:0007669"/>
    <property type="project" value="InterPro"/>
</dbReference>
<dbReference type="InterPro" id="IPR002938">
    <property type="entry name" value="FAD-bd"/>
</dbReference>
<dbReference type="InterPro" id="IPR036188">
    <property type="entry name" value="FAD/NAD-bd_sf"/>
</dbReference>
<dbReference type="SUPFAM" id="SSF51905">
    <property type="entry name" value="FAD/NAD(P)-binding domain"/>
    <property type="match status" value="1"/>
</dbReference>
<dbReference type="EMBL" id="FUZZ01000003">
    <property type="protein sequence ID" value="SKD08181.1"/>
    <property type="molecule type" value="Genomic_DNA"/>
</dbReference>
<proteinExistence type="predicted"/>
<dbReference type="Gene3D" id="3.50.50.60">
    <property type="entry name" value="FAD/NAD(P)-binding domain"/>
    <property type="match status" value="1"/>
</dbReference>
<dbReference type="PRINTS" id="PR00420">
    <property type="entry name" value="RNGMNOXGNASE"/>
</dbReference>
<dbReference type="Pfam" id="PF01494">
    <property type="entry name" value="FAD_binding_3"/>
    <property type="match status" value="1"/>
</dbReference>
<sequence>METKVCIIGAGPGGATAALQLAQLGIECIVVDKAVFPRDKVCGDGLSGKVLTLLERIDKGIGQRLQEAMFKADSWGVTFVAPNRIGMDIPYRLGYQEDKSNPRGFVCKRIDFDNFLVDEMKRRSEIRLFEGTSIDKYELKPDGYHLSSKDGSFKVKADVVIVANGAHSGFTRDVAGIKMEPKHYVAGIRAYYKGITGLHKDNFIELHFLKNMLPGYIWIFPLPNGEANVGVGMLSNSARNKKVNLKQLMLDTIATDPVMKERFKNAELTGSIDGYGLPLGSKKRKLHGERYMLVGDAGFLIDPFTGEGIGNALYSGRIAAQQAAAAIAANDYSDTFFNAYDEHVYRILGPELQVSTKLQKLIKYPWLFNMLMKMGSRNKQLKDLMSCMFHEVDLRKKLGQPMFYVKLLFNR</sequence>
<gene>
    <name evidence="2" type="ORF">SAMN05660461_4133</name>
</gene>